<feature type="region of interest" description="Disordered" evidence="1">
    <location>
        <begin position="181"/>
        <end position="209"/>
    </location>
</feature>
<evidence type="ECO:0000313" key="2">
    <source>
        <dbReference type="EMBL" id="JAD84000.1"/>
    </source>
</evidence>
<reference evidence="2" key="2">
    <citation type="journal article" date="2015" name="Data Brief">
        <title>Shoot transcriptome of the giant reed, Arundo donax.</title>
        <authorList>
            <person name="Barrero R.A."/>
            <person name="Guerrero F.D."/>
            <person name="Moolhuijzen P."/>
            <person name="Goolsby J.A."/>
            <person name="Tidwell J."/>
            <person name="Bellgard S.E."/>
            <person name="Bellgard M.I."/>
        </authorList>
    </citation>
    <scope>NUCLEOTIDE SEQUENCE</scope>
    <source>
        <tissue evidence="2">Shoot tissue taken approximately 20 cm above the soil surface</tissue>
    </source>
</reference>
<organism evidence="2">
    <name type="scientific">Arundo donax</name>
    <name type="common">Giant reed</name>
    <name type="synonym">Donax arundinaceus</name>
    <dbReference type="NCBI Taxonomy" id="35708"/>
    <lineage>
        <taxon>Eukaryota</taxon>
        <taxon>Viridiplantae</taxon>
        <taxon>Streptophyta</taxon>
        <taxon>Embryophyta</taxon>
        <taxon>Tracheophyta</taxon>
        <taxon>Spermatophyta</taxon>
        <taxon>Magnoliopsida</taxon>
        <taxon>Liliopsida</taxon>
        <taxon>Poales</taxon>
        <taxon>Poaceae</taxon>
        <taxon>PACMAD clade</taxon>
        <taxon>Arundinoideae</taxon>
        <taxon>Arundineae</taxon>
        <taxon>Arundo</taxon>
    </lineage>
</organism>
<dbReference type="Gene3D" id="1.25.40.10">
    <property type="entry name" value="Tetratricopeptide repeat domain"/>
    <property type="match status" value="1"/>
</dbReference>
<dbReference type="InterPro" id="IPR011990">
    <property type="entry name" value="TPR-like_helical_dom_sf"/>
</dbReference>
<name>A0A0A9DEC0_ARUDO</name>
<proteinExistence type="predicted"/>
<evidence type="ECO:0008006" key="3">
    <source>
        <dbReference type="Google" id="ProtNLM"/>
    </source>
</evidence>
<dbReference type="AlphaFoldDB" id="A0A0A9DEC0"/>
<sequence length="236" mass="26529">MKTLQLKPNLVTYKTLLTARGKYGSLQEVQQCLAIYQEMRKAGYQANDYYLKELIVEWCEGVLSSGSGKRDFYNLDLQYNRKESFNLLLEKVAIFLQEDVDQNQIVDVRGLSKVEARIVVLSVLRKIKEKYILGRAVQDDVVIITGNEKTSNTEVETSAVDVEHAIVAVLTDELGLEALIGPGSRPPVSSKPKAPTKSRSNLEQTNKSLARKPQGVIKIPMNSLNHWLKKAVRIVQ</sequence>
<accession>A0A0A9DEC0</accession>
<reference evidence="2" key="1">
    <citation type="submission" date="2014-09" db="EMBL/GenBank/DDBJ databases">
        <authorList>
            <person name="Magalhaes I.L.F."/>
            <person name="Oliveira U."/>
            <person name="Santos F.R."/>
            <person name="Vidigal T.H.D.A."/>
            <person name="Brescovit A.D."/>
            <person name="Santos A.J."/>
        </authorList>
    </citation>
    <scope>NUCLEOTIDE SEQUENCE</scope>
    <source>
        <tissue evidence="2">Shoot tissue taken approximately 20 cm above the soil surface</tissue>
    </source>
</reference>
<evidence type="ECO:0000256" key="1">
    <source>
        <dbReference type="SAM" id="MobiDB-lite"/>
    </source>
</evidence>
<protein>
    <recommendedName>
        <fullName evidence="3">Pentacotripeptide-repeat region of PRORP domain-containing protein</fullName>
    </recommendedName>
</protein>
<dbReference type="EMBL" id="GBRH01213895">
    <property type="protein sequence ID" value="JAD84000.1"/>
    <property type="molecule type" value="Transcribed_RNA"/>
</dbReference>
<feature type="compositionally biased region" description="Polar residues" evidence="1">
    <location>
        <begin position="197"/>
        <end position="208"/>
    </location>
</feature>